<evidence type="ECO:0000313" key="2">
    <source>
        <dbReference type="EMBL" id="PTB59441.1"/>
    </source>
</evidence>
<evidence type="ECO:0000256" key="1">
    <source>
        <dbReference type="SAM" id="MobiDB-lite"/>
    </source>
</evidence>
<dbReference type="RefSeq" id="XP_024779118.1">
    <property type="nucleotide sequence ID" value="XM_024915683.1"/>
</dbReference>
<organism evidence="2 3">
    <name type="scientific">Trichoderma harzianum CBS 226.95</name>
    <dbReference type="NCBI Taxonomy" id="983964"/>
    <lineage>
        <taxon>Eukaryota</taxon>
        <taxon>Fungi</taxon>
        <taxon>Dikarya</taxon>
        <taxon>Ascomycota</taxon>
        <taxon>Pezizomycotina</taxon>
        <taxon>Sordariomycetes</taxon>
        <taxon>Hypocreomycetidae</taxon>
        <taxon>Hypocreales</taxon>
        <taxon>Hypocreaceae</taxon>
        <taxon>Trichoderma</taxon>
    </lineage>
</organism>
<dbReference type="Proteomes" id="UP000241690">
    <property type="component" value="Unassembled WGS sequence"/>
</dbReference>
<accession>A0A2T4AQV1</accession>
<feature type="compositionally biased region" description="Acidic residues" evidence="1">
    <location>
        <begin position="45"/>
        <end position="56"/>
    </location>
</feature>
<evidence type="ECO:0008006" key="4">
    <source>
        <dbReference type="Google" id="ProtNLM"/>
    </source>
</evidence>
<protein>
    <recommendedName>
        <fullName evidence="4">MULE transposase domain-containing protein</fullName>
    </recommendedName>
</protein>
<dbReference type="AlphaFoldDB" id="A0A2T4AQV1"/>
<evidence type="ECO:0000313" key="3">
    <source>
        <dbReference type="Proteomes" id="UP000241690"/>
    </source>
</evidence>
<dbReference type="EMBL" id="KZ679676">
    <property type="protein sequence ID" value="PTB59441.1"/>
    <property type="molecule type" value="Genomic_DNA"/>
</dbReference>
<gene>
    <name evidence="2" type="ORF">M431DRAFT_478516</name>
</gene>
<name>A0A2T4AQV1_TRIHA</name>
<feature type="region of interest" description="Disordered" evidence="1">
    <location>
        <begin position="34"/>
        <end position="56"/>
    </location>
</feature>
<sequence>MALKNALKAVFPSAQQQLCIYHVNANVNARIRSKWKSEDGGSNNEADDNEPEVAEGNEDLLKARARADDAAVEVDDDLAARAAEQEIAKRSCAALLPAADPQSRKGIFRA</sequence>
<dbReference type="GeneID" id="36624252"/>
<reference evidence="2 3" key="1">
    <citation type="submission" date="2016-07" db="EMBL/GenBank/DDBJ databases">
        <title>Multiple horizontal gene transfer events from other fungi enriched the ability of initially mycotrophic Trichoderma (Ascomycota) to feed on dead plant biomass.</title>
        <authorList>
            <consortium name="DOE Joint Genome Institute"/>
            <person name="Aerts A."/>
            <person name="Atanasova L."/>
            <person name="Chenthamara K."/>
            <person name="Zhang J."/>
            <person name="Grujic M."/>
            <person name="Henrissat B."/>
            <person name="Kuo A."/>
            <person name="Salamov A."/>
            <person name="Lipzen A."/>
            <person name="Labutti K."/>
            <person name="Barry K."/>
            <person name="Miao Y."/>
            <person name="Rahimi M.J."/>
            <person name="Shen Q."/>
            <person name="Grigoriev I.V."/>
            <person name="Kubicek C.P."/>
            <person name="Druzhinina I.S."/>
        </authorList>
    </citation>
    <scope>NUCLEOTIDE SEQUENCE [LARGE SCALE GENOMIC DNA]</scope>
    <source>
        <strain evidence="2 3">CBS 226.95</strain>
    </source>
</reference>
<proteinExistence type="predicted"/>
<keyword evidence="3" id="KW-1185">Reference proteome</keyword>